<keyword evidence="11" id="KW-1185">Reference proteome</keyword>
<protein>
    <recommendedName>
        <fullName evidence="1">non-specific serine/threonine protein kinase</fullName>
        <ecNumber evidence="1">2.7.11.1</ecNumber>
    </recommendedName>
</protein>
<evidence type="ECO:0000256" key="2">
    <source>
        <dbReference type="ARBA" id="ARBA00022527"/>
    </source>
</evidence>
<dbReference type="InterPro" id="IPR000719">
    <property type="entry name" value="Prot_kinase_dom"/>
</dbReference>
<keyword evidence="4" id="KW-0547">Nucleotide-binding</keyword>
<evidence type="ECO:0000256" key="7">
    <source>
        <dbReference type="ARBA" id="ARBA00047899"/>
    </source>
</evidence>
<evidence type="ECO:0000256" key="8">
    <source>
        <dbReference type="ARBA" id="ARBA00048679"/>
    </source>
</evidence>
<evidence type="ECO:0000256" key="3">
    <source>
        <dbReference type="ARBA" id="ARBA00022679"/>
    </source>
</evidence>
<evidence type="ECO:0000256" key="6">
    <source>
        <dbReference type="ARBA" id="ARBA00022840"/>
    </source>
</evidence>
<evidence type="ECO:0000256" key="1">
    <source>
        <dbReference type="ARBA" id="ARBA00012513"/>
    </source>
</evidence>
<evidence type="ECO:0000313" key="10">
    <source>
        <dbReference type="EMBL" id="KAL0960784.1"/>
    </source>
</evidence>
<dbReference type="PANTHER" id="PTHR47634:SF9">
    <property type="entry name" value="PROTEIN KINASE DOMAIN-CONTAINING PROTEIN-RELATED"/>
    <property type="match status" value="1"/>
</dbReference>
<keyword evidence="6" id="KW-0067">ATP-binding</keyword>
<dbReference type="InterPro" id="IPR011009">
    <property type="entry name" value="Kinase-like_dom_sf"/>
</dbReference>
<evidence type="ECO:0000256" key="4">
    <source>
        <dbReference type="ARBA" id="ARBA00022741"/>
    </source>
</evidence>
<dbReference type="PANTHER" id="PTHR47634">
    <property type="entry name" value="PROTEIN KINASE DOMAIN-CONTAINING PROTEIN-RELATED"/>
    <property type="match status" value="1"/>
</dbReference>
<sequence>MAAPIYAPHPEENLNNYRPGGYHPVHLGDTFNDGRYTVLHKLGYGSYSTVWLVKDTVANTYASLVCIARMHRLKSSLLNPRSAAERSAYSRAYKRRAWEKNMWCSSSIPFSTRDQTARTSVLLQSCWVQVLARISKMSIRQRFSLLVLRNGSSRRLHWVSYLHKRSVVHGDIHLGNLLLFSENIVAVKKEGLETIYGKPDKQSFYLLEDVHALAPPSPHAPDYWVIVPDSTSLLHL</sequence>
<accession>A0ABR3JXY1</accession>
<dbReference type="Gene3D" id="3.30.200.20">
    <property type="entry name" value="Phosphorylase Kinase, domain 1"/>
    <property type="match status" value="1"/>
</dbReference>
<comment type="catalytic activity">
    <reaction evidence="8">
        <text>L-seryl-[protein] + ATP = O-phospho-L-seryl-[protein] + ADP + H(+)</text>
        <dbReference type="Rhea" id="RHEA:17989"/>
        <dbReference type="Rhea" id="RHEA-COMP:9863"/>
        <dbReference type="Rhea" id="RHEA-COMP:11604"/>
        <dbReference type="ChEBI" id="CHEBI:15378"/>
        <dbReference type="ChEBI" id="CHEBI:29999"/>
        <dbReference type="ChEBI" id="CHEBI:30616"/>
        <dbReference type="ChEBI" id="CHEBI:83421"/>
        <dbReference type="ChEBI" id="CHEBI:456216"/>
        <dbReference type="EC" id="2.7.11.1"/>
    </reaction>
</comment>
<keyword evidence="2" id="KW-0723">Serine/threonine-protein kinase</keyword>
<comment type="caution">
    <text evidence="10">The sequence shown here is derived from an EMBL/GenBank/DDBJ whole genome shotgun (WGS) entry which is preliminary data.</text>
</comment>
<name>A0ABR3JXY1_9AGAR</name>
<dbReference type="PROSITE" id="PS50011">
    <property type="entry name" value="PROTEIN_KINASE_DOM"/>
    <property type="match status" value="1"/>
</dbReference>
<keyword evidence="3" id="KW-0808">Transferase</keyword>
<dbReference type="EC" id="2.7.11.1" evidence="1"/>
<reference evidence="11" key="1">
    <citation type="submission" date="2024-06" db="EMBL/GenBank/DDBJ databases">
        <title>Multi-omics analyses provide insights into the biosynthesis of the anticancer antibiotic pleurotin in Hohenbuehelia grisea.</title>
        <authorList>
            <person name="Weaver J.A."/>
            <person name="Alberti F."/>
        </authorList>
    </citation>
    <scope>NUCLEOTIDE SEQUENCE [LARGE SCALE GENOMIC DNA]</scope>
    <source>
        <strain evidence="11">T-177</strain>
    </source>
</reference>
<dbReference type="Proteomes" id="UP001556367">
    <property type="component" value="Unassembled WGS sequence"/>
</dbReference>
<evidence type="ECO:0000313" key="11">
    <source>
        <dbReference type="Proteomes" id="UP001556367"/>
    </source>
</evidence>
<keyword evidence="5" id="KW-0418">Kinase</keyword>
<evidence type="ECO:0000256" key="5">
    <source>
        <dbReference type="ARBA" id="ARBA00022777"/>
    </source>
</evidence>
<comment type="catalytic activity">
    <reaction evidence="7">
        <text>L-threonyl-[protein] + ATP = O-phospho-L-threonyl-[protein] + ADP + H(+)</text>
        <dbReference type="Rhea" id="RHEA:46608"/>
        <dbReference type="Rhea" id="RHEA-COMP:11060"/>
        <dbReference type="Rhea" id="RHEA-COMP:11605"/>
        <dbReference type="ChEBI" id="CHEBI:15378"/>
        <dbReference type="ChEBI" id="CHEBI:30013"/>
        <dbReference type="ChEBI" id="CHEBI:30616"/>
        <dbReference type="ChEBI" id="CHEBI:61977"/>
        <dbReference type="ChEBI" id="CHEBI:456216"/>
        <dbReference type="EC" id="2.7.11.1"/>
    </reaction>
</comment>
<organism evidence="10 11">
    <name type="scientific">Hohenbuehelia grisea</name>
    <dbReference type="NCBI Taxonomy" id="104357"/>
    <lineage>
        <taxon>Eukaryota</taxon>
        <taxon>Fungi</taxon>
        <taxon>Dikarya</taxon>
        <taxon>Basidiomycota</taxon>
        <taxon>Agaricomycotina</taxon>
        <taxon>Agaricomycetes</taxon>
        <taxon>Agaricomycetidae</taxon>
        <taxon>Agaricales</taxon>
        <taxon>Pleurotineae</taxon>
        <taxon>Pleurotaceae</taxon>
        <taxon>Hohenbuehelia</taxon>
    </lineage>
</organism>
<dbReference type="SUPFAM" id="SSF56112">
    <property type="entry name" value="Protein kinase-like (PK-like)"/>
    <property type="match status" value="1"/>
</dbReference>
<gene>
    <name evidence="10" type="ORF">HGRIS_005805</name>
</gene>
<dbReference type="EMBL" id="JASNQZ010000001">
    <property type="protein sequence ID" value="KAL0960784.1"/>
    <property type="molecule type" value="Genomic_DNA"/>
</dbReference>
<dbReference type="InterPro" id="IPR051334">
    <property type="entry name" value="SRPK"/>
</dbReference>
<evidence type="ECO:0000259" key="9">
    <source>
        <dbReference type="PROSITE" id="PS50011"/>
    </source>
</evidence>
<dbReference type="Gene3D" id="1.10.510.10">
    <property type="entry name" value="Transferase(Phosphotransferase) domain 1"/>
    <property type="match status" value="1"/>
</dbReference>
<proteinExistence type="predicted"/>
<feature type="domain" description="Protein kinase" evidence="9">
    <location>
        <begin position="36"/>
        <end position="236"/>
    </location>
</feature>